<evidence type="ECO:0000259" key="3">
    <source>
        <dbReference type="Pfam" id="PF01494"/>
    </source>
</evidence>
<dbReference type="RefSeq" id="WP_135121484.1">
    <property type="nucleotide sequence ID" value="NZ_SPQZ01000007.1"/>
</dbReference>
<keyword evidence="2" id="KW-0503">Monooxygenase</keyword>
<gene>
    <name evidence="4" type="ORF">E4M00_16055</name>
</gene>
<feature type="domain" description="FAD-binding" evidence="3">
    <location>
        <begin position="39"/>
        <end position="357"/>
    </location>
</feature>
<organism evidence="4 5">
    <name type="scientific">Orlajensenia leifsoniae</name>
    <dbReference type="NCBI Taxonomy" id="2561933"/>
    <lineage>
        <taxon>Bacteria</taxon>
        <taxon>Bacillati</taxon>
        <taxon>Actinomycetota</taxon>
        <taxon>Actinomycetes</taxon>
        <taxon>Micrococcales</taxon>
        <taxon>Microbacteriaceae</taxon>
        <taxon>Orlajensenia</taxon>
    </lineage>
</organism>
<dbReference type="Pfam" id="PF01494">
    <property type="entry name" value="FAD_binding_3"/>
    <property type="match status" value="1"/>
</dbReference>
<dbReference type="GO" id="GO:0071949">
    <property type="term" value="F:FAD binding"/>
    <property type="evidence" value="ECO:0007669"/>
    <property type="project" value="InterPro"/>
</dbReference>
<dbReference type="EMBL" id="SPQZ01000007">
    <property type="protein sequence ID" value="TFV95170.1"/>
    <property type="molecule type" value="Genomic_DNA"/>
</dbReference>
<dbReference type="Gene3D" id="3.50.50.60">
    <property type="entry name" value="FAD/NAD(P)-binding domain"/>
    <property type="match status" value="1"/>
</dbReference>
<evidence type="ECO:0000256" key="1">
    <source>
        <dbReference type="ARBA" id="ARBA00023002"/>
    </source>
</evidence>
<dbReference type="GO" id="GO:0004497">
    <property type="term" value="F:monooxygenase activity"/>
    <property type="evidence" value="ECO:0007669"/>
    <property type="project" value="UniProtKB-KW"/>
</dbReference>
<proteinExistence type="predicted"/>
<keyword evidence="1" id="KW-0560">Oxidoreductase</keyword>
<dbReference type="AlphaFoldDB" id="A0A4Y9QSI8"/>
<name>A0A4Y9QSI8_9MICO</name>
<dbReference type="InterPro" id="IPR050493">
    <property type="entry name" value="FAD-dep_Monooxygenase_BioMet"/>
</dbReference>
<keyword evidence="5" id="KW-1185">Reference proteome</keyword>
<reference evidence="4 5" key="1">
    <citation type="journal article" date="2018" name="J. Microbiol.">
        <title>Leifsonia flava sp. nov., a novel actinobacterium isolated from the rhizosphere of Aquilegia viridiflora.</title>
        <authorList>
            <person name="Cai Y."/>
            <person name="Tao W.Z."/>
            <person name="Ma Y.J."/>
            <person name="Cheng J."/>
            <person name="Zhang M.Y."/>
            <person name="Zhang Y.X."/>
        </authorList>
    </citation>
    <scope>NUCLEOTIDE SEQUENCE [LARGE SCALE GENOMIC DNA]</scope>
    <source>
        <strain evidence="4 5">SYP-B2174</strain>
    </source>
</reference>
<dbReference type="SUPFAM" id="SSF51905">
    <property type="entry name" value="FAD/NAD(P)-binding domain"/>
    <property type="match status" value="1"/>
</dbReference>
<dbReference type="PANTHER" id="PTHR13789:SF309">
    <property type="entry name" value="PUTATIVE (AFU_ORTHOLOGUE AFUA_6G14510)-RELATED"/>
    <property type="match status" value="1"/>
</dbReference>
<dbReference type="PRINTS" id="PR00420">
    <property type="entry name" value="RNGMNOXGNASE"/>
</dbReference>
<dbReference type="InterPro" id="IPR002938">
    <property type="entry name" value="FAD-bd"/>
</dbReference>
<evidence type="ECO:0000313" key="4">
    <source>
        <dbReference type="EMBL" id="TFV95170.1"/>
    </source>
</evidence>
<dbReference type="NCBIfam" id="NF005313">
    <property type="entry name" value="PRK06847.1"/>
    <property type="match status" value="1"/>
</dbReference>
<accession>A0A4Y9QSI8</accession>
<sequence length="411" mass="44758">MASGKMPVVCHNDRQQRHARLCMATLSQRRREAAMMHGKVLVIGGGIGGLSTAIALRNVGLDVTVVERNHDLHSSVYGVGIIQPINALRALDAIGCAEACMTVGFPATAWGSMYDVDGKFLHSMPGARIAGSDLPPLNGLTRPQLHEILTSRADDVGVDIRYSTSFERLEDDGDVVLVRYADGTTEEADLVVGADGVRSKVRRFVLDAELQPRYIGQSAFRVNIPREPEIDRIILQEGPHGMAGFVPIGPDLAYLFYNAQMDRSDRPDDADLAEVLKQHLAPFGGLTGRVRDAHIKDPAAVVLRPEESLIAPGPWHRGRVVLLGDAVHAITPHMGQGAAQAIEDGVVLADCLSKHEDLEAAFSEYLDRRFDRCKLIVDTSLAIGEWEMGRLDDFDNVAATNHVMEVMAQPI</sequence>
<protein>
    <submittedName>
        <fullName evidence="4">FAD-dependent oxidoreductase</fullName>
    </submittedName>
</protein>
<evidence type="ECO:0000256" key="2">
    <source>
        <dbReference type="ARBA" id="ARBA00023033"/>
    </source>
</evidence>
<dbReference type="Proteomes" id="UP000298127">
    <property type="component" value="Unassembled WGS sequence"/>
</dbReference>
<dbReference type="PANTHER" id="PTHR13789">
    <property type="entry name" value="MONOOXYGENASE"/>
    <property type="match status" value="1"/>
</dbReference>
<comment type="caution">
    <text evidence="4">The sequence shown here is derived from an EMBL/GenBank/DDBJ whole genome shotgun (WGS) entry which is preliminary data.</text>
</comment>
<dbReference type="InterPro" id="IPR036188">
    <property type="entry name" value="FAD/NAD-bd_sf"/>
</dbReference>
<evidence type="ECO:0000313" key="5">
    <source>
        <dbReference type="Proteomes" id="UP000298127"/>
    </source>
</evidence>